<evidence type="ECO:0000256" key="1">
    <source>
        <dbReference type="SAM" id="MobiDB-lite"/>
    </source>
</evidence>
<protein>
    <submittedName>
        <fullName evidence="2">DUF3110 domain-containing protein</fullName>
    </submittedName>
</protein>
<name>A0A2W4VLN6_9CYAN</name>
<reference evidence="2 3" key="2">
    <citation type="submission" date="2018-06" db="EMBL/GenBank/DDBJ databases">
        <title>Metagenomic assembly of (sub)arctic Cyanobacteria and their associated microbiome from non-axenic cultures.</title>
        <authorList>
            <person name="Baurain D."/>
        </authorList>
    </citation>
    <scope>NUCLEOTIDE SEQUENCE [LARGE SCALE GENOMIC DNA]</scope>
    <source>
        <strain evidence="2">ULC129bin1</strain>
    </source>
</reference>
<comment type="caution">
    <text evidence="2">The sequence shown here is derived from an EMBL/GenBank/DDBJ whole genome shotgun (WGS) entry which is preliminary data.</text>
</comment>
<dbReference type="Proteomes" id="UP000249354">
    <property type="component" value="Unassembled WGS sequence"/>
</dbReference>
<sequence>MSVYVILFNARTENEGIHSLQIGDQERVLMFEAEDDALRFGVLLEAQDFPPTAVEAFDEDEIKEFCGGAGYDAVFVPAGTTDKTLLIPPEKMVEETTWSEEEKAERAASGGVGGSSDDEMDRIRRQLENLL</sequence>
<evidence type="ECO:0000313" key="3">
    <source>
        <dbReference type="Proteomes" id="UP000249354"/>
    </source>
</evidence>
<evidence type="ECO:0000313" key="2">
    <source>
        <dbReference type="EMBL" id="PZO13161.1"/>
    </source>
</evidence>
<organism evidence="2 3">
    <name type="scientific">Leptolyngbya foveolarum</name>
    <dbReference type="NCBI Taxonomy" id="47253"/>
    <lineage>
        <taxon>Bacteria</taxon>
        <taxon>Bacillati</taxon>
        <taxon>Cyanobacteriota</taxon>
        <taxon>Cyanophyceae</taxon>
        <taxon>Leptolyngbyales</taxon>
        <taxon>Leptolyngbyaceae</taxon>
        <taxon>Leptolyngbya group</taxon>
        <taxon>Leptolyngbya</taxon>
    </lineage>
</organism>
<gene>
    <name evidence="2" type="ORF">DCF25_16420</name>
</gene>
<dbReference type="AlphaFoldDB" id="A0A2W4VLN6"/>
<feature type="region of interest" description="Disordered" evidence="1">
    <location>
        <begin position="91"/>
        <end position="121"/>
    </location>
</feature>
<proteinExistence type="predicted"/>
<dbReference type="Pfam" id="PF11360">
    <property type="entry name" value="DUF3110"/>
    <property type="match status" value="1"/>
</dbReference>
<dbReference type="EMBL" id="QBMC01000131">
    <property type="protein sequence ID" value="PZO13161.1"/>
    <property type="molecule type" value="Genomic_DNA"/>
</dbReference>
<reference evidence="3" key="1">
    <citation type="submission" date="2018-04" db="EMBL/GenBank/DDBJ databases">
        <authorList>
            <person name="Cornet L."/>
        </authorList>
    </citation>
    <scope>NUCLEOTIDE SEQUENCE [LARGE SCALE GENOMIC DNA]</scope>
</reference>
<accession>A0A2W4VLN6</accession>
<dbReference type="InterPro" id="IPR021503">
    <property type="entry name" value="DUF3110"/>
</dbReference>